<feature type="compositionally biased region" description="Basic and acidic residues" evidence="1">
    <location>
        <begin position="62"/>
        <end position="72"/>
    </location>
</feature>
<proteinExistence type="predicted"/>
<protein>
    <recommendedName>
        <fullName evidence="4">Tim44-like domain-containing protein</fullName>
    </recommendedName>
</protein>
<reference evidence="2 3" key="1">
    <citation type="submission" date="2021-02" db="EMBL/GenBank/DDBJ databases">
        <title>Genome assembly of Pseudopithomyces chartarum.</title>
        <authorList>
            <person name="Jauregui R."/>
            <person name="Singh J."/>
            <person name="Voisey C."/>
        </authorList>
    </citation>
    <scope>NUCLEOTIDE SEQUENCE [LARGE SCALE GENOMIC DNA]</scope>
    <source>
        <strain evidence="2 3">AGR01</strain>
    </source>
</reference>
<organism evidence="2 3">
    <name type="scientific">Pseudopithomyces chartarum</name>
    <dbReference type="NCBI Taxonomy" id="1892770"/>
    <lineage>
        <taxon>Eukaryota</taxon>
        <taxon>Fungi</taxon>
        <taxon>Dikarya</taxon>
        <taxon>Ascomycota</taxon>
        <taxon>Pezizomycotina</taxon>
        <taxon>Dothideomycetes</taxon>
        <taxon>Pleosporomycetidae</taxon>
        <taxon>Pleosporales</taxon>
        <taxon>Massarineae</taxon>
        <taxon>Didymosphaeriaceae</taxon>
        <taxon>Pseudopithomyces</taxon>
    </lineage>
</organism>
<evidence type="ECO:0008006" key="4">
    <source>
        <dbReference type="Google" id="ProtNLM"/>
    </source>
</evidence>
<gene>
    <name evidence="2" type="ORF">GRF29_1g1555760</name>
</gene>
<feature type="region of interest" description="Disordered" evidence="1">
    <location>
        <begin position="53"/>
        <end position="72"/>
    </location>
</feature>
<keyword evidence="3" id="KW-1185">Reference proteome</keyword>
<dbReference type="Proteomes" id="UP001280581">
    <property type="component" value="Unassembled WGS sequence"/>
</dbReference>
<dbReference type="EMBL" id="WVTA01000001">
    <property type="protein sequence ID" value="KAK3216967.1"/>
    <property type="molecule type" value="Genomic_DNA"/>
</dbReference>
<sequence length="263" mass="29952">MSTKLPLRLYRPLHRQCPVQASSVRYFSSTQTLARGSRSRRVDPVVAATAARQQVGRASNARQEEQLSDERNVPEDIGLIPGTFVHVPLFPLTQLSITQRFWYELKWMRSRAAAWFQADSMSISNICVSNVADKFKERIDARPPSVQMRWETIGKPTCTIVSNVASPLSLPGYEETGVHQIIFRIRSEQRLKISRPQDVHDDSGSDLNPRGKVEEYMVMQRMYVRGSPKNWKIWGFIDPSTPASIERSEEYARKVNAYQAGPA</sequence>
<dbReference type="Gene3D" id="3.10.450.240">
    <property type="match status" value="1"/>
</dbReference>
<comment type="caution">
    <text evidence="2">The sequence shown here is derived from an EMBL/GenBank/DDBJ whole genome shotgun (WGS) entry which is preliminary data.</text>
</comment>
<evidence type="ECO:0000313" key="2">
    <source>
        <dbReference type="EMBL" id="KAK3216967.1"/>
    </source>
</evidence>
<name>A0AAN6RM48_9PLEO</name>
<dbReference type="AlphaFoldDB" id="A0AAN6RM48"/>
<evidence type="ECO:0000256" key="1">
    <source>
        <dbReference type="SAM" id="MobiDB-lite"/>
    </source>
</evidence>
<evidence type="ECO:0000313" key="3">
    <source>
        <dbReference type="Proteomes" id="UP001280581"/>
    </source>
</evidence>
<accession>A0AAN6RM48</accession>